<evidence type="ECO:0000313" key="3">
    <source>
        <dbReference type="EMBL" id="POM25077.1"/>
    </source>
</evidence>
<name>A0A2P4UJ62_9ACTN</name>
<dbReference type="InterPro" id="IPR002782">
    <property type="entry name" value="Mut7-C_RNAse_dom"/>
</dbReference>
<evidence type="ECO:0000259" key="1">
    <source>
        <dbReference type="Pfam" id="PF01927"/>
    </source>
</evidence>
<dbReference type="AlphaFoldDB" id="A0A2P4UJ62"/>
<dbReference type="Proteomes" id="UP000242367">
    <property type="component" value="Unassembled WGS sequence"/>
</dbReference>
<protein>
    <recommendedName>
        <fullName evidence="5">Mut7-C ubiquitin/RNAse domain-containing protein</fullName>
    </recommendedName>
</protein>
<comment type="caution">
    <text evidence="3">The sequence shown here is derived from an EMBL/GenBank/DDBJ whole genome shotgun (WGS) entry which is preliminary data.</text>
</comment>
<organism evidence="3 4">
    <name type="scientific">Actinomadura rubteroloni</name>
    <dbReference type="NCBI Taxonomy" id="1926885"/>
    <lineage>
        <taxon>Bacteria</taxon>
        <taxon>Bacillati</taxon>
        <taxon>Actinomycetota</taxon>
        <taxon>Actinomycetes</taxon>
        <taxon>Streptosporangiales</taxon>
        <taxon>Thermomonosporaceae</taxon>
        <taxon>Actinomadura</taxon>
    </lineage>
</organism>
<dbReference type="Pfam" id="PF01927">
    <property type="entry name" value="Mut7-C"/>
    <property type="match status" value="1"/>
</dbReference>
<dbReference type="PANTHER" id="PTHR39081:SF1">
    <property type="entry name" value="MUT7-C RNASE DOMAIN-CONTAINING PROTEIN"/>
    <property type="match status" value="1"/>
</dbReference>
<evidence type="ECO:0008006" key="5">
    <source>
        <dbReference type="Google" id="ProtNLM"/>
    </source>
</evidence>
<dbReference type="EMBL" id="MTBP01000002">
    <property type="protein sequence ID" value="POM25077.1"/>
    <property type="molecule type" value="Genomic_DNA"/>
</dbReference>
<reference evidence="3 4" key="1">
    <citation type="journal article" date="2017" name="Chemistry">
        <title>Isolation, Biosynthesis and Chemical Modifications of Rubterolones A-F: Rare Tropolone Alkaloids from Actinomadura sp. 5-2.</title>
        <authorList>
            <person name="Guo H."/>
            <person name="Benndorf R."/>
            <person name="Leichnitz D."/>
            <person name="Klassen J.L."/>
            <person name="Vollmers J."/>
            <person name="Gorls H."/>
            <person name="Steinacker M."/>
            <person name="Weigel C."/>
            <person name="Dahse H.M."/>
            <person name="Kaster A.K."/>
            <person name="de Beer Z.W."/>
            <person name="Poulsen M."/>
            <person name="Beemelmanns C."/>
        </authorList>
    </citation>
    <scope>NUCLEOTIDE SEQUENCE [LARGE SCALE GENOMIC DNA]</scope>
    <source>
        <strain evidence="3 4">5-2</strain>
    </source>
</reference>
<dbReference type="Pfam" id="PF14451">
    <property type="entry name" value="Ub-Mut7C"/>
    <property type="match status" value="1"/>
</dbReference>
<accession>A0A2P4UJ62</accession>
<sequence>MAEEITVSVSGALLMFLPSSRRAAETRLAHDGTASLGHVVEALGVPLPEVGELVVDGVPASGRHRPAPGTRVEVRPVARPQRVPLAEGEDAPSFLLDVHLGTLARRMRLLGLDTAYDNDCDDPSLVRWASAERRVLLTQDRGLLRRRALWFGAYVRGSRPDDQLDDVLDRFAPILRPWTRCTACNGPLVPVDAADVADALEEGTRRTQTAYGRCAACGRIYWRGAHGEHLAAIVARAERIVATRTP</sequence>
<feature type="domain" description="Mut7-C RNAse" evidence="1">
    <location>
        <begin position="93"/>
        <end position="233"/>
    </location>
</feature>
<evidence type="ECO:0000259" key="2">
    <source>
        <dbReference type="Pfam" id="PF14451"/>
    </source>
</evidence>
<gene>
    <name evidence="3" type="ORF">BTM25_37190</name>
</gene>
<feature type="domain" description="Ubiquitin Mut7-C" evidence="2">
    <location>
        <begin position="4"/>
        <end position="81"/>
    </location>
</feature>
<dbReference type="InterPro" id="IPR027798">
    <property type="entry name" value="Ub_Mut7C"/>
</dbReference>
<evidence type="ECO:0000313" key="4">
    <source>
        <dbReference type="Proteomes" id="UP000242367"/>
    </source>
</evidence>
<dbReference type="PANTHER" id="PTHR39081">
    <property type="entry name" value="MUT7-C DOMAIN-CONTAINING PROTEIN"/>
    <property type="match status" value="1"/>
</dbReference>
<proteinExistence type="predicted"/>
<keyword evidence="4" id="KW-1185">Reference proteome</keyword>